<dbReference type="AlphaFoldDB" id="A0A1X7HPX5"/>
<evidence type="ECO:0000313" key="4">
    <source>
        <dbReference type="Proteomes" id="UP000192936"/>
    </source>
</evidence>
<reference evidence="3 4" key="1">
    <citation type="submission" date="2017-04" db="EMBL/GenBank/DDBJ databases">
        <authorList>
            <person name="Afonso C.L."/>
            <person name="Miller P.J."/>
            <person name="Scott M.A."/>
            <person name="Spackman E."/>
            <person name="Goraichik I."/>
            <person name="Dimitrov K.M."/>
            <person name="Suarez D.L."/>
            <person name="Swayne D.E."/>
        </authorList>
    </citation>
    <scope>NUCLEOTIDE SEQUENCE [LARGE SCALE GENOMIC DNA]</scope>
    <source>
        <strain evidence="3 4">A2P</strain>
    </source>
</reference>
<dbReference type="InterPro" id="IPR036291">
    <property type="entry name" value="NAD(P)-bd_dom_sf"/>
</dbReference>
<dbReference type="InterPro" id="IPR002347">
    <property type="entry name" value="SDR_fam"/>
</dbReference>
<evidence type="ECO:0000259" key="2">
    <source>
        <dbReference type="SMART" id="SM00822"/>
    </source>
</evidence>
<dbReference type="FunFam" id="3.40.50.720:FF:000084">
    <property type="entry name" value="Short-chain dehydrogenase reductase"/>
    <property type="match status" value="1"/>
</dbReference>
<dbReference type="PRINTS" id="PR00080">
    <property type="entry name" value="SDRFAMILY"/>
</dbReference>
<proteinExistence type="inferred from homology"/>
<dbReference type="PANTHER" id="PTHR42760:SF135">
    <property type="entry name" value="BLL7886 PROTEIN"/>
    <property type="match status" value="1"/>
</dbReference>
<dbReference type="Gene3D" id="3.40.50.720">
    <property type="entry name" value="NAD(P)-binding Rossmann-like Domain"/>
    <property type="match status" value="1"/>
</dbReference>
<dbReference type="GO" id="GO:0030497">
    <property type="term" value="P:fatty acid elongation"/>
    <property type="evidence" value="ECO:0007669"/>
    <property type="project" value="TreeGrafter"/>
</dbReference>
<dbReference type="Pfam" id="PF13561">
    <property type="entry name" value="adh_short_C2"/>
    <property type="match status" value="1"/>
</dbReference>
<feature type="domain" description="Ketoreductase" evidence="2">
    <location>
        <begin position="7"/>
        <end position="186"/>
    </location>
</feature>
<sequence length="248" mass="26005">MNDMTGRVAVVTGGAGGIGLATARELATRGAVAIICDIDGDKVRASAEQLVSEGLKAAGYQLDIADRAACAELMKRVRDEHGPVAILVNNAGIAGTARLGDELSAEQWDRSIAVNLTGMYNITVACLPDLKEKRGAVVNVSSVVAFTSGFAQAGYAASKGGVRSFTQAMCRELTPFGMRVNAVAPGYVETPMTASGMDKFTGWLDFHCPMKRYGKSEELAKAIVFLCSDDASFVNGVTLPVDGGYLII</sequence>
<protein>
    <submittedName>
        <fullName evidence="3">NAD(P)-dependent dehydrogenase, short-chain alcohol dehydrogenase family</fullName>
    </submittedName>
</protein>
<evidence type="ECO:0000313" key="3">
    <source>
        <dbReference type="EMBL" id="SMF90091.1"/>
    </source>
</evidence>
<dbReference type="PROSITE" id="PS00061">
    <property type="entry name" value="ADH_SHORT"/>
    <property type="match status" value="1"/>
</dbReference>
<dbReference type="Proteomes" id="UP000192936">
    <property type="component" value="Unassembled WGS sequence"/>
</dbReference>
<dbReference type="SUPFAM" id="SSF51735">
    <property type="entry name" value="NAD(P)-binding Rossmann-fold domains"/>
    <property type="match status" value="1"/>
</dbReference>
<comment type="similarity">
    <text evidence="1">Belongs to the short-chain dehydrogenases/reductases (SDR) family.</text>
</comment>
<name>A0A1X7HPX5_9PROT</name>
<dbReference type="OrthoDB" id="9812986at2"/>
<dbReference type="InterPro" id="IPR020904">
    <property type="entry name" value="Sc_DH/Rdtase_CS"/>
</dbReference>
<dbReference type="PANTHER" id="PTHR42760">
    <property type="entry name" value="SHORT-CHAIN DEHYDROGENASES/REDUCTASES FAMILY MEMBER"/>
    <property type="match status" value="1"/>
</dbReference>
<dbReference type="GO" id="GO:0016616">
    <property type="term" value="F:oxidoreductase activity, acting on the CH-OH group of donors, NAD or NADP as acceptor"/>
    <property type="evidence" value="ECO:0007669"/>
    <property type="project" value="TreeGrafter"/>
</dbReference>
<dbReference type="RefSeq" id="WP_085091724.1">
    <property type="nucleotide sequence ID" value="NZ_FXAK01000009.1"/>
</dbReference>
<evidence type="ECO:0000256" key="1">
    <source>
        <dbReference type="ARBA" id="ARBA00006484"/>
    </source>
</evidence>
<dbReference type="PRINTS" id="PR00081">
    <property type="entry name" value="GDHRDH"/>
</dbReference>
<dbReference type="SMART" id="SM00822">
    <property type="entry name" value="PKS_KR"/>
    <property type="match status" value="1"/>
</dbReference>
<organism evidence="3 4">
    <name type="scientific">Azospirillum oryzae</name>
    <dbReference type="NCBI Taxonomy" id="286727"/>
    <lineage>
        <taxon>Bacteria</taxon>
        <taxon>Pseudomonadati</taxon>
        <taxon>Pseudomonadota</taxon>
        <taxon>Alphaproteobacteria</taxon>
        <taxon>Rhodospirillales</taxon>
        <taxon>Azospirillaceae</taxon>
        <taxon>Azospirillum</taxon>
    </lineage>
</organism>
<dbReference type="InterPro" id="IPR057326">
    <property type="entry name" value="KR_dom"/>
</dbReference>
<dbReference type="EMBL" id="FXAK01000009">
    <property type="protein sequence ID" value="SMF90091.1"/>
    <property type="molecule type" value="Genomic_DNA"/>
</dbReference>
<gene>
    <name evidence="3" type="ORF">SAMN02982917_6962</name>
</gene>
<dbReference type="STRING" id="286727.SAMN02982917_6962"/>
<accession>A0A1X7HPX5</accession>